<dbReference type="AlphaFoldDB" id="A0A9X6VCP4"/>
<reference evidence="1 2" key="1">
    <citation type="submission" date="2017-09" db="EMBL/GenBank/DDBJ databases">
        <title>Large-scale bioinformatics analysis of Bacillus genomes uncovers conserved roles of natural products in bacterial physiology.</title>
        <authorList>
            <consortium name="Agbiome Team Llc"/>
            <person name="Bleich R.M."/>
            <person name="Kirk G.J."/>
            <person name="Santa Maria K.C."/>
            <person name="Allen S.E."/>
            <person name="Farag S."/>
            <person name="Shank E.A."/>
            <person name="Bowers A."/>
        </authorList>
    </citation>
    <scope>NUCLEOTIDE SEQUENCE [LARGE SCALE GENOMIC DNA]</scope>
    <source>
        <strain evidence="1 2">AFS015413</strain>
    </source>
</reference>
<organism evidence="1 2">
    <name type="scientific">Bacillus thuringiensis</name>
    <dbReference type="NCBI Taxonomy" id="1428"/>
    <lineage>
        <taxon>Bacteria</taxon>
        <taxon>Bacillati</taxon>
        <taxon>Bacillota</taxon>
        <taxon>Bacilli</taxon>
        <taxon>Bacillales</taxon>
        <taxon>Bacillaceae</taxon>
        <taxon>Bacillus</taxon>
        <taxon>Bacillus cereus group</taxon>
    </lineage>
</organism>
<gene>
    <name evidence="1" type="ORF">CN398_09990</name>
</gene>
<evidence type="ECO:0000313" key="1">
    <source>
        <dbReference type="EMBL" id="PFB08042.1"/>
    </source>
</evidence>
<accession>A0A9X6VCP4</accession>
<evidence type="ECO:0000313" key="2">
    <source>
        <dbReference type="Proteomes" id="UP000220397"/>
    </source>
</evidence>
<name>A0A9X6VCP4_BACTU</name>
<dbReference type="EMBL" id="NTUS01000026">
    <property type="protein sequence ID" value="PFB08042.1"/>
    <property type="molecule type" value="Genomic_DNA"/>
</dbReference>
<proteinExistence type="predicted"/>
<dbReference type="Proteomes" id="UP000220397">
    <property type="component" value="Unassembled WGS sequence"/>
</dbReference>
<protein>
    <submittedName>
        <fullName evidence="1">Uncharacterized protein</fullName>
    </submittedName>
</protein>
<sequence>MGITIHSSIARSSRLKCGDCKDRIQKGDHVLFYLENGKFHNVLCTKCDHGKSELLALEENEILLSSLGLGQY</sequence>
<dbReference type="RefSeq" id="WP_098368877.1">
    <property type="nucleotide sequence ID" value="NZ_JARSYC010000030.1"/>
</dbReference>
<comment type="caution">
    <text evidence="1">The sequence shown here is derived from an EMBL/GenBank/DDBJ whole genome shotgun (WGS) entry which is preliminary data.</text>
</comment>